<evidence type="ECO:0000256" key="2">
    <source>
        <dbReference type="ARBA" id="ARBA00006555"/>
    </source>
</evidence>
<feature type="compositionally biased region" description="Pro residues" evidence="10">
    <location>
        <begin position="64"/>
        <end position="84"/>
    </location>
</feature>
<feature type="compositionally biased region" description="Low complexity" evidence="10">
    <location>
        <begin position="85"/>
        <end position="94"/>
    </location>
</feature>
<dbReference type="GO" id="GO:0031992">
    <property type="term" value="F:energy transducer activity"/>
    <property type="evidence" value="ECO:0007669"/>
    <property type="project" value="TreeGrafter"/>
</dbReference>
<keyword evidence="8" id="KW-1133">Transmembrane helix</keyword>
<keyword evidence="9" id="KW-0472">Membrane</keyword>
<evidence type="ECO:0000256" key="1">
    <source>
        <dbReference type="ARBA" id="ARBA00004383"/>
    </source>
</evidence>
<comment type="caution">
    <text evidence="12">The sequence shown here is derived from an EMBL/GenBank/DDBJ whole genome shotgun (WGS) entry which is preliminary data.</text>
</comment>
<evidence type="ECO:0000259" key="11">
    <source>
        <dbReference type="PROSITE" id="PS52015"/>
    </source>
</evidence>
<dbReference type="AlphaFoldDB" id="A0A0F9W7Q9"/>
<sequence length="250" mass="26664">MIRPHHWLIALALAFGVHLMAFAVLAYNDPKGDAADQGVQGIEIDLGMLGDLGEAQETEQPEEVAPPKPQVTAPPPPEPPPAPPRQQAVAQVKTPPKPKPEPPREPEPVPDDIKQEASSVAAVQPGQSQAETSQLKQSTGSGNANTSGGQSGATKSYYSMLASKLARNKRYPSASRRRGEEGTATLFFVVARDGSVSQASIRTSSGSRRLDDAVLDMLKRATPLPAFSDDMTEQQLTIAIPVEFKLSNAR</sequence>
<dbReference type="GO" id="GO:0098797">
    <property type="term" value="C:plasma membrane protein complex"/>
    <property type="evidence" value="ECO:0007669"/>
    <property type="project" value="TreeGrafter"/>
</dbReference>
<dbReference type="GO" id="GO:0055085">
    <property type="term" value="P:transmembrane transport"/>
    <property type="evidence" value="ECO:0007669"/>
    <property type="project" value="InterPro"/>
</dbReference>
<organism evidence="12">
    <name type="scientific">marine sediment metagenome</name>
    <dbReference type="NCBI Taxonomy" id="412755"/>
    <lineage>
        <taxon>unclassified sequences</taxon>
        <taxon>metagenomes</taxon>
        <taxon>ecological metagenomes</taxon>
    </lineage>
</organism>
<keyword evidence="3" id="KW-0813">Transport</keyword>
<dbReference type="Pfam" id="PF03544">
    <property type="entry name" value="TonB_C"/>
    <property type="match status" value="1"/>
</dbReference>
<evidence type="ECO:0000256" key="6">
    <source>
        <dbReference type="ARBA" id="ARBA00022692"/>
    </source>
</evidence>
<dbReference type="SUPFAM" id="SSF74653">
    <property type="entry name" value="TolA/TonB C-terminal domain"/>
    <property type="match status" value="1"/>
</dbReference>
<evidence type="ECO:0000256" key="9">
    <source>
        <dbReference type="ARBA" id="ARBA00023136"/>
    </source>
</evidence>
<feature type="compositionally biased region" description="Low complexity" evidence="10">
    <location>
        <begin position="137"/>
        <end position="148"/>
    </location>
</feature>
<evidence type="ECO:0000313" key="12">
    <source>
        <dbReference type="EMBL" id="KKO08293.1"/>
    </source>
</evidence>
<evidence type="ECO:0000256" key="8">
    <source>
        <dbReference type="ARBA" id="ARBA00022989"/>
    </source>
</evidence>
<evidence type="ECO:0000256" key="7">
    <source>
        <dbReference type="ARBA" id="ARBA00022927"/>
    </source>
</evidence>
<comment type="similarity">
    <text evidence="2">Belongs to the TonB family.</text>
</comment>
<keyword evidence="4" id="KW-1003">Cell membrane</keyword>
<feature type="domain" description="TonB C-terminal" evidence="11">
    <location>
        <begin position="156"/>
        <end position="250"/>
    </location>
</feature>
<dbReference type="PANTHER" id="PTHR33446">
    <property type="entry name" value="PROTEIN TONB-RELATED"/>
    <property type="match status" value="1"/>
</dbReference>
<keyword evidence="6" id="KW-0812">Transmembrane</keyword>
<comment type="subcellular location">
    <subcellularLocation>
        <location evidence="1">Cell inner membrane</location>
        <topology evidence="1">Single-pass membrane protein</topology>
        <orientation evidence="1">Periplasmic side</orientation>
    </subcellularLocation>
</comment>
<protein>
    <recommendedName>
        <fullName evidence="11">TonB C-terminal domain-containing protein</fullName>
    </recommendedName>
</protein>
<evidence type="ECO:0000256" key="10">
    <source>
        <dbReference type="SAM" id="MobiDB-lite"/>
    </source>
</evidence>
<dbReference type="GO" id="GO:0015031">
    <property type="term" value="P:protein transport"/>
    <property type="evidence" value="ECO:0007669"/>
    <property type="project" value="UniProtKB-KW"/>
</dbReference>
<reference evidence="12" key="1">
    <citation type="journal article" date="2015" name="Nature">
        <title>Complex archaea that bridge the gap between prokaryotes and eukaryotes.</title>
        <authorList>
            <person name="Spang A."/>
            <person name="Saw J.H."/>
            <person name="Jorgensen S.L."/>
            <person name="Zaremba-Niedzwiedzka K."/>
            <person name="Martijn J."/>
            <person name="Lind A.E."/>
            <person name="van Eijk R."/>
            <person name="Schleper C."/>
            <person name="Guy L."/>
            <person name="Ettema T.J."/>
        </authorList>
    </citation>
    <scope>NUCLEOTIDE SEQUENCE</scope>
</reference>
<gene>
    <name evidence="12" type="ORF">LCGC14_0049910</name>
</gene>
<feature type="compositionally biased region" description="Basic and acidic residues" evidence="10">
    <location>
        <begin position="98"/>
        <end position="115"/>
    </location>
</feature>
<dbReference type="Gene3D" id="3.30.1150.10">
    <property type="match status" value="1"/>
</dbReference>
<feature type="compositionally biased region" description="Polar residues" evidence="10">
    <location>
        <begin position="125"/>
        <end position="136"/>
    </location>
</feature>
<dbReference type="PANTHER" id="PTHR33446:SF2">
    <property type="entry name" value="PROTEIN TONB"/>
    <property type="match status" value="1"/>
</dbReference>
<dbReference type="InterPro" id="IPR037682">
    <property type="entry name" value="TonB_C"/>
</dbReference>
<dbReference type="NCBIfam" id="TIGR01352">
    <property type="entry name" value="tonB_Cterm"/>
    <property type="match status" value="1"/>
</dbReference>
<dbReference type="EMBL" id="LAZR01000010">
    <property type="protein sequence ID" value="KKO08293.1"/>
    <property type="molecule type" value="Genomic_DNA"/>
</dbReference>
<keyword evidence="5" id="KW-0997">Cell inner membrane</keyword>
<evidence type="ECO:0000256" key="4">
    <source>
        <dbReference type="ARBA" id="ARBA00022475"/>
    </source>
</evidence>
<dbReference type="InterPro" id="IPR051045">
    <property type="entry name" value="TonB-dependent_transducer"/>
</dbReference>
<name>A0A0F9W7Q9_9ZZZZ</name>
<dbReference type="InterPro" id="IPR006260">
    <property type="entry name" value="TonB/TolA_C"/>
</dbReference>
<keyword evidence="7" id="KW-0653">Protein transport</keyword>
<evidence type="ECO:0000256" key="3">
    <source>
        <dbReference type="ARBA" id="ARBA00022448"/>
    </source>
</evidence>
<feature type="region of interest" description="Disordered" evidence="10">
    <location>
        <begin position="51"/>
        <end position="152"/>
    </location>
</feature>
<proteinExistence type="inferred from homology"/>
<evidence type="ECO:0000256" key="5">
    <source>
        <dbReference type="ARBA" id="ARBA00022519"/>
    </source>
</evidence>
<accession>A0A0F9W7Q9</accession>
<dbReference type="PROSITE" id="PS52015">
    <property type="entry name" value="TONB_CTD"/>
    <property type="match status" value="1"/>
</dbReference>